<protein>
    <submittedName>
        <fullName evidence="1">Uncharacterized protein</fullName>
    </submittedName>
</protein>
<evidence type="ECO:0000313" key="1">
    <source>
        <dbReference type="EMBL" id="MFB9837727.1"/>
    </source>
</evidence>
<sequence>MFAESTLIATFVRTTRRPVGYGLGGDVLDVGAVTMLVCSAPAASRNGSLAVGLGYPWLAPTLTRTARSADGPERRRLPHPYGGRRVSAAVLTRETIPGLPGVPQPHAYVPCFVIVAVAVLVRGIRNPASGARPSHRSPEDVLT</sequence>
<accession>A0ABV5YTJ4</accession>
<dbReference type="Proteomes" id="UP001589627">
    <property type="component" value="Unassembled WGS sequence"/>
</dbReference>
<evidence type="ECO:0000313" key="2">
    <source>
        <dbReference type="Proteomes" id="UP001589627"/>
    </source>
</evidence>
<gene>
    <name evidence="1" type="ORF">ACFFNX_36755</name>
</gene>
<dbReference type="EMBL" id="JBHLZP010000415">
    <property type="protein sequence ID" value="MFB9837727.1"/>
    <property type="molecule type" value="Genomic_DNA"/>
</dbReference>
<organism evidence="1 2">
    <name type="scientific">Actinoallomurus acaciae</name>
    <dbReference type="NCBI Taxonomy" id="502577"/>
    <lineage>
        <taxon>Bacteria</taxon>
        <taxon>Bacillati</taxon>
        <taxon>Actinomycetota</taxon>
        <taxon>Actinomycetes</taxon>
        <taxon>Streptosporangiales</taxon>
        <taxon>Thermomonosporaceae</taxon>
        <taxon>Actinoallomurus</taxon>
    </lineage>
</organism>
<proteinExistence type="predicted"/>
<dbReference type="RefSeq" id="WP_378210632.1">
    <property type="nucleotide sequence ID" value="NZ_JBHLZP010000415.1"/>
</dbReference>
<keyword evidence="2" id="KW-1185">Reference proteome</keyword>
<comment type="caution">
    <text evidence="1">The sequence shown here is derived from an EMBL/GenBank/DDBJ whole genome shotgun (WGS) entry which is preliminary data.</text>
</comment>
<name>A0ABV5YTJ4_9ACTN</name>
<reference evidence="1 2" key="1">
    <citation type="submission" date="2024-09" db="EMBL/GenBank/DDBJ databases">
        <authorList>
            <person name="Sun Q."/>
            <person name="Mori K."/>
        </authorList>
    </citation>
    <scope>NUCLEOTIDE SEQUENCE [LARGE SCALE GENOMIC DNA]</scope>
    <source>
        <strain evidence="1 2">TBRC 0563</strain>
    </source>
</reference>